<reference evidence="3" key="1">
    <citation type="submission" date="2017-09" db="EMBL/GenBank/DDBJ databases">
        <title>Luteimonas liuhanmingii sp.nov., isolated from the intestinal contents of Tibetan Plateau Pika in Yushu, Qinghai Province, China.</title>
        <authorList>
            <person name="Gui Z."/>
        </authorList>
    </citation>
    <scope>NUCLEOTIDE SEQUENCE [LARGE SCALE GENOMIC DNA]</scope>
    <source>
        <strain evidence="3">100111</strain>
    </source>
</reference>
<dbReference type="AlphaFoldDB" id="A0A290XDR0"/>
<name>A0A290XDR0_9GAMM</name>
<dbReference type="RefSeq" id="WP_096297592.1">
    <property type="nucleotide sequence ID" value="NZ_CP023406.1"/>
</dbReference>
<feature type="compositionally biased region" description="Basic and acidic residues" evidence="1">
    <location>
        <begin position="76"/>
        <end position="90"/>
    </location>
</feature>
<dbReference type="EMBL" id="CP023406">
    <property type="protein sequence ID" value="ATD67270.1"/>
    <property type="molecule type" value="Genomic_DNA"/>
</dbReference>
<evidence type="ECO:0000256" key="1">
    <source>
        <dbReference type="SAM" id="MobiDB-lite"/>
    </source>
</evidence>
<feature type="compositionally biased region" description="Low complexity" evidence="1">
    <location>
        <begin position="97"/>
        <end position="114"/>
    </location>
</feature>
<keyword evidence="3" id="KW-1185">Reference proteome</keyword>
<accession>A0A290XDR0</accession>
<proteinExistence type="predicted"/>
<protein>
    <submittedName>
        <fullName evidence="2">Uncharacterized protein</fullName>
    </submittedName>
</protein>
<sequence length="136" mass="14380">MTRPPTARTPSLDALERLVERLRADDIDAAIDAGLMDDWPDACARALESDARALLLATRARLRTAWAARARFEARSTRLARRAEVRDASRRAPRPGPAATAATPATVDAAPAHPALPPKAAALLARAKARAGSGTS</sequence>
<evidence type="ECO:0000313" key="3">
    <source>
        <dbReference type="Proteomes" id="UP000218968"/>
    </source>
</evidence>
<dbReference type="Proteomes" id="UP000218968">
    <property type="component" value="Chromosome"/>
</dbReference>
<feature type="region of interest" description="Disordered" evidence="1">
    <location>
        <begin position="76"/>
        <end position="114"/>
    </location>
</feature>
<gene>
    <name evidence="2" type="ORF">CNR27_07310</name>
</gene>
<organism evidence="2 3">
    <name type="scientific">Luteimonas chenhongjianii</name>
    <dbReference type="NCBI Taxonomy" id="2006110"/>
    <lineage>
        <taxon>Bacteria</taxon>
        <taxon>Pseudomonadati</taxon>
        <taxon>Pseudomonadota</taxon>
        <taxon>Gammaproteobacteria</taxon>
        <taxon>Lysobacterales</taxon>
        <taxon>Lysobacteraceae</taxon>
        <taxon>Luteimonas</taxon>
    </lineage>
</organism>
<dbReference type="KEGG" id="lum:CNR27_07310"/>
<evidence type="ECO:0000313" key="2">
    <source>
        <dbReference type="EMBL" id="ATD67270.1"/>
    </source>
</evidence>